<proteinExistence type="predicted"/>
<organism evidence="2 3">
    <name type="scientific">Arachis hypogaea</name>
    <name type="common">Peanut</name>
    <dbReference type="NCBI Taxonomy" id="3818"/>
    <lineage>
        <taxon>Eukaryota</taxon>
        <taxon>Viridiplantae</taxon>
        <taxon>Streptophyta</taxon>
        <taxon>Embryophyta</taxon>
        <taxon>Tracheophyta</taxon>
        <taxon>Spermatophyta</taxon>
        <taxon>Magnoliopsida</taxon>
        <taxon>eudicotyledons</taxon>
        <taxon>Gunneridae</taxon>
        <taxon>Pentapetalae</taxon>
        <taxon>rosids</taxon>
        <taxon>fabids</taxon>
        <taxon>Fabales</taxon>
        <taxon>Fabaceae</taxon>
        <taxon>Papilionoideae</taxon>
        <taxon>50 kb inversion clade</taxon>
        <taxon>dalbergioids sensu lato</taxon>
        <taxon>Dalbergieae</taxon>
        <taxon>Pterocarpus clade</taxon>
        <taxon>Arachis</taxon>
    </lineage>
</organism>
<protein>
    <submittedName>
        <fullName evidence="2">Uncharacterized protein</fullName>
    </submittedName>
</protein>
<dbReference type="AlphaFoldDB" id="A0A445A5W7"/>
<dbReference type="Proteomes" id="UP000289738">
    <property type="component" value="Chromosome B03"/>
</dbReference>
<keyword evidence="3" id="KW-1185">Reference proteome</keyword>
<sequence length="64" mass="7177">MSSERGKRRITVENEDEEGVASESESESKGRRKKNVASARESKVENEGYIYEGVGMKHCIGLEE</sequence>
<reference evidence="2 3" key="1">
    <citation type="submission" date="2019-01" db="EMBL/GenBank/DDBJ databases">
        <title>Sequencing of cultivated peanut Arachis hypogaea provides insights into genome evolution and oil improvement.</title>
        <authorList>
            <person name="Chen X."/>
        </authorList>
    </citation>
    <scope>NUCLEOTIDE SEQUENCE [LARGE SCALE GENOMIC DNA]</scope>
    <source>
        <strain evidence="3">cv. Fuhuasheng</strain>
        <strain evidence="2">GDAAS-fuhuasheng2018</strain>
        <tissue evidence="2">Leaves</tissue>
    </source>
</reference>
<feature type="region of interest" description="Disordered" evidence="1">
    <location>
        <begin position="1"/>
        <end position="45"/>
    </location>
</feature>
<accession>A0A445A5W7</accession>
<dbReference type="EMBL" id="SDMP01000013">
    <property type="protein sequence ID" value="RYR21852.1"/>
    <property type="molecule type" value="Genomic_DNA"/>
</dbReference>
<dbReference type="EMBL" id="SDMP01000013">
    <property type="protein sequence ID" value="RYR21853.1"/>
    <property type="molecule type" value="Genomic_DNA"/>
</dbReference>
<evidence type="ECO:0000256" key="1">
    <source>
        <dbReference type="SAM" id="MobiDB-lite"/>
    </source>
</evidence>
<name>A0A445A5W7_ARAHY</name>
<dbReference type="EMBL" id="SDMP01000013">
    <property type="protein sequence ID" value="RYR21854.1"/>
    <property type="molecule type" value="Genomic_DNA"/>
</dbReference>
<gene>
    <name evidence="2" type="ORF">Ahy_B03g067163</name>
</gene>
<evidence type="ECO:0000313" key="3">
    <source>
        <dbReference type="Proteomes" id="UP000289738"/>
    </source>
</evidence>
<comment type="caution">
    <text evidence="2">The sequence shown here is derived from an EMBL/GenBank/DDBJ whole genome shotgun (WGS) entry which is preliminary data.</text>
</comment>
<evidence type="ECO:0000313" key="2">
    <source>
        <dbReference type="EMBL" id="RYR21853.1"/>
    </source>
</evidence>